<feature type="compositionally biased region" description="Basic and acidic residues" evidence="4">
    <location>
        <begin position="99"/>
        <end position="113"/>
    </location>
</feature>
<dbReference type="EMBL" id="KN847997">
    <property type="protein sequence ID" value="KIR44609.1"/>
    <property type="molecule type" value="Genomic_DNA"/>
</dbReference>
<dbReference type="Pfam" id="PF00076">
    <property type="entry name" value="RRM_1"/>
    <property type="match status" value="2"/>
</dbReference>
<dbReference type="AlphaFoldDB" id="A0A0D0VDP1"/>
<name>A0A0D0VDP1_CRYGA</name>
<dbReference type="Gene3D" id="3.30.70.330">
    <property type="match status" value="2"/>
</dbReference>
<dbReference type="OrthoDB" id="1875751at2759"/>
<feature type="compositionally biased region" description="Polar residues" evidence="4">
    <location>
        <begin position="67"/>
        <end position="78"/>
    </location>
</feature>
<feature type="compositionally biased region" description="Low complexity" evidence="4">
    <location>
        <begin position="35"/>
        <end position="64"/>
    </location>
</feature>
<organism evidence="6">
    <name type="scientific">Cryptococcus bacillisporus CA1280</name>
    <dbReference type="NCBI Taxonomy" id="1296109"/>
    <lineage>
        <taxon>Eukaryota</taxon>
        <taxon>Fungi</taxon>
        <taxon>Dikarya</taxon>
        <taxon>Basidiomycota</taxon>
        <taxon>Agaricomycotina</taxon>
        <taxon>Tremellomycetes</taxon>
        <taxon>Tremellales</taxon>
        <taxon>Cryptococcaceae</taxon>
        <taxon>Cryptococcus</taxon>
        <taxon>Cryptococcus gattii species complex</taxon>
    </lineage>
</organism>
<dbReference type="InterPro" id="IPR000504">
    <property type="entry name" value="RRM_dom"/>
</dbReference>
<feature type="region of interest" description="Disordered" evidence="4">
    <location>
        <begin position="424"/>
        <end position="477"/>
    </location>
</feature>
<sequence length="477" mass="49363">MTEDIYKDDLYGDLDLEDLDASQLEELVEPPELDTAPTSTPAASNAAAAPSQPAITASSSTSAPVESGSQQYNHQPSYDATAPYQQGQQDSNFGQQQDGQDRIKPSDMPDEGKMFIGGLNWETTEAGLSEYMGQFGEIDACTIMRDPSGRSRGFAFLTYRDPASVTKVMAQTHHLDGKQIDPKRAIPRAEHERTAKVFVGGLAPSVTGESLKSFLCQFGQVMDATVMFDKETGRSKGFAFATFQDEESVGRAMAASGVELEGKQIEIKKAQPRGTAQGSKFGANMNPRFNQGAGFNGGMGGFGGGLDPSSVAMMYQNMMKTGGNMMGGFDPSAMAMMYQNMMKSMGNAPAINPSLAMRNNAGGAAAGGAVGGAMPMGMGMPGMGGMGALGGMGGMGGMGMGGMGMGGMGMGGMGGMGMGGGMNRMGNNRQIPNAPRGPAAMRGPGQQPMGGAANAPQGSGPGAQRYSTQGNARARPY</sequence>
<evidence type="ECO:0000256" key="1">
    <source>
        <dbReference type="ARBA" id="ARBA00022737"/>
    </source>
</evidence>
<feature type="domain" description="RRM" evidence="5">
    <location>
        <begin position="112"/>
        <end position="186"/>
    </location>
</feature>
<dbReference type="SUPFAM" id="SSF54928">
    <property type="entry name" value="RNA-binding domain, RBD"/>
    <property type="match status" value="2"/>
</dbReference>
<accession>A0A0D0VDP1</accession>
<evidence type="ECO:0000259" key="5">
    <source>
        <dbReference type="PROSITE" id="PS50102"/>
    </source>
</evidence>
<gene>
    <name evidence="6" type="ORF">I312_06239</name>
</gene>
<dbReference type="InterPro" id="IPR012677">
    <property type="entry name" value="Nucleotide-bd_a/b_plait_sf"/>
</dbReference>
<dbReference type="GO" id="GO:0006417">
    <property type="term" value="P:regulation of translation"/>
    <property type="evidence" value="ECO:0007669"/>
    <property type="project" value="TreeGrafter"/>
</dbReference>
<dbReference type="InterPro" id="IPR035979">
    <property type="entry name" value="RBD_domain_sf"/>
</dbReference>
<dbReference type="PROSITE" id="PS50102">
    <property type="entry name" value="RRM"/>
    <property type="match status" value="2"/>
</dbReference>
<feature type="domain" description="RRM" evidence="5">
    <location>
        <begin position="195"/>
        <end position="272"/>
    </location>
</feature>
<keyword evidence="2 3" id="KW-0694">RNA-binding</keyword>
<reference evidence="6" key="1">
    <citation type="submission" date="2015-01" db="EMBL/GenBank/DDBJ databases">
        <title>The Genome Sequence of Cryptococcus gattii CA1280.</title>
        <authorList>
            <consortium name="The Broad Institute Genomics Platform"/>
            <person name="Cuomo C."/>
            <person name="Litvintseva A."/>
            <person name="Chen Y."/>
            <person name="Heitman J."/>
            <person name="Sun S."/>
            <person name="Springer D."/>
            <person name="Dromer F."/>
            <person name="Young S."/>
            <person name="Zeng Q."/>
            <person name="Gargeya S."/>
            <person name="Abouelleil A."/>
            <person name="Alvarado L."/>
            <person name="Chapman S.B."/>
            <person name="Gainer-Dewar J."/>
            <person name="Goldberg J."/>
            <person name="Griggs A."/>
            <person name="Gujja S."/>
            <person name="Hansen M."/>
            <person name="Howarth C."/>
            <person name="Imamovic A."/>
            <person name="Larimer J."/>
            <person name="Murphy C."/>
            <person name="Naylor J."/>
            <person name="Pearson M."/>
            <person name="Priest M."/>
            <person name="Roberts A."/>
            <person name="Saif S."/>
            <person name="Shea T."/>
            <person name="Sykes S."/>
            <person name="Wortman J."/>
            <person name="Nusbaum C."/>
            <person name="Birren B."/>
        </authorList>
    </citation>
    <scope>NUCLEOTIDE SEQUENCE [LARGE SCALE GENOMIC DNA]</scope>
    <source>
        <strain evidence="6">CA1280</strain>
    </source>
</reference>
<feature type="region of interest" description="Disordered" evidence="4">
    <location>
        <begin position="21"/>
        <end position="115"/>
    </location>
</feature>
<dbReference type="PANTHER" id="PTHR48032:SF6">
    <property type="entry name" value="RNA-BINDING (RRM_RBD_RNP MOTIFS) FAMILY PROTEIN"/>
    <property type="match status" value="1"/>
</dbReference>
<keyword evidence="1" id="KW-0677">Repeat</keyword>
<dbReference type="SMART" id="SM00360">
    <property type="entry name" value="RRM"/>
    <property type="match status" value="2"/>
</dbReference>
<evidence type="ECO:0000256" key="3">
    <source>
        <dbReference type="PROSITE-ProRule" id="PRU00176"/>
    </source>
</evidence>
<feature type="compositionally biased region" description="Low complexity" evidence="4">
    <location>
        <begin position="85"/>
        <end position="98"/>
    </location>
</feature>
<protein>
    <submittedName>
        <fullName evidence="6">RNA-binding protein Musashi</fullName>
    </submittedName>
</protein>
<dbReference type="PANTHER" id="PTHR48032">
    <property type="entry name" value="RNA-BINDING PROTEIN MUSASHI HOMOLOG RBP6"/>
    <property type="match status" value="1"/>
</dbReference>
<dbReference type="FunFam" id="3.30.70.330:FF:000025">
    <property type="entry name" value="RNA-binding protein Musashi homolog 2 isoform X1"/>
    <property type="match status" value="1"/>
</dbReference>
<dbReference type="GO" id="GO:0003729">
    <property type="term" value="F:mRNA binding"/>
    <property type="evidence" value="ECO:0007669"/>
    <property type="project" value="TreeGrafter"/>
</dbReference>
<evidence type="ECO:0000313" key="6">
    <source>
        <dbReference type="EMBL" id="KIR44609.1"/>
    </source>
</evidence>
<evidence type="ECO:0000256" key="2">
    <source>
        <dbReference type="ARBA" id="ARBA00022884"/>
    </source>
</evidence>
<proteinExistence type="predicted"/>
<evidence type="ECO:0000256" key="4">
    <source>
        <dbReference type="SAM" id="MobiDB-lite"/>
    </source>
</evidence>
<dbReference type="HOGENOM" id="CLU_012062_0_3_1"/>